<dbReference type="RefSeq" id="WP_318346950.1">
    <property type="nucleotide sequence ID" value="NZ_AP018694.1"/>
</dbReference>
<sequence>MAIGKFRQIFFGRAALPIWLALITFGLTELFSRHPKVTEVFYSQTFYPGIAFLLSFVSKWVSFSMDDTFYVILAIFLLTISLLTIFRKIRFRKFLLLFLQTLSICYVLFYWFWGFNYYRSGINDRLQIGKSKPDTVQFVRVLENLIAQTNESYCTFDDITKSEISRLVESSYKENSSFLKLNYPQGSRIPKSISLSSFFAKAGIAGYYGPFFSEVHLNDNLLMIEYPQVLAHESAHQFGITSEAEANFYGWLVCVKSDSKYLRYSANLNMINYFLSQARRLHNFADLIHQIDKPVIDDIRKVQKHWESMRNEQIDKAAGKVNDVYLKTNKIEKGIEDYFGVVQFVMDFETDPEAQKRVGNLNSHTE</sequence>
<feature type="transmembrane region" description="Helical" evidence="1">
    <location>
        <begin position="6"/>
        <end position="28"/>
    </location>
</feature>
<dbReference type="AlphaFoldDB" id="A0A5K7SBF3"/>
<dbReference type="Proteomes" id="UP001193389">
    <property type="component" value="Chromosome"/>
</dbReference>
<evidence type="ECO:0000313" key="3">
    <source>
        <dbReference type="Proteomes" id="UP001193389"/>
    </source>
</evidence>
<evidence type="ECO:0008006" key="4">
    <source>
        <dbReference type="Google" id="ProtNLM"/>
    </source>
</evidence>
<evidence type="ECO:0000256" key="1">
    <source>
        <dbReference type="SAM" id="Phobius"/>
    </source>
</evidence>
<dbReference type="Pfam" id="PF12725">
    <property type="entry name" value="DUF3810"/>
    <property type="match status" value="1"/>
</dbReference>
<feature type="transmembrane region" description="Helical" evidence="1">
    <location>
        <begin position="69"/>
        <end position="87"/>
    </location>
</feature>
<keyword evidence="1" id="KW-0812">Transmembrane</keyword>
<keyword evidence="3" id="KW-1185">Reference proteome</keyword>
<reference evidence="2" key="1">
    <citation type="journal article" date="2020" name="Int. J. Syst. Evol. Microbiol.">
        <title>Aquipluma nitroreducens gen. nov. sp. nov., a novel facultatively anaerobic bacterium isolated from a freshwater lake.</title>
        <authorList>
            <person name="Watanabe M."/>
            <person name="Kojima H."/>
            <person name="Fukui M."/>
        </authorList>
    </citation>
    <scope>NUCLEOTIDE SEQUENCE</scope>
    <source>
        <strain evidence="2">MeG22</strain>
    </source>
</reference>
<organism evidence="2 3">
    <name type="scientific">Aquipluma nitroreducens</name>
    <dbReference type="NCBI Taxonomy" id="2010828"/>
    <lineage>
        <taxon>Bacteria</taxon>
        <taxon>Pseudomonadati</taxon>
        <taxon>Bacteroidota</taxon>
        <taxon>Bacteroidia</taxon>
        <taxon>Marinilabiliales</taxon>
        <taxon>Prolixibacteraceae</taxon>
        <taxon>Aquipluma</taxon>
    </lineage>
</organism>
<evidence type="ECO:0000313" key="2">
    <source>
        <dbReference type="EMBL" id="BBE18634.1"/>
    </source>
</evidence>
<dbReference type="KEGG" id="anf:AQPE_2797"/>
<keyword evidence="1" id="KW-1133">Transmembrane helix</keyword>
<gene>
    <name evidence="2" type="ORF">AQPE_2797</name>
</gene>
<accession>A0A5K7SBF3</accession>
<proteinExistence type="predicted"/>
<protein>
    <recommendedName>
        <fullName evidence="4">DUF3810 domain-containing protein</fullName>
    </recommendedName>
</protein>
<dbReference type="EMBL" id="AP018694">
    <property type="protein sequence ID" value="BBE18634.1"/>
    <property type="molecule type" value="Genomic_DNA"/>
</dbReference>
<name>A0A5K7SBF3_9BACT</name>
<keyword evidence="1" id="KW-0472">Membrane</keyword>
<dbReference type="InterPro" id="IPR024294">
    <property type="entry name" value="DUF3810"/>
</dbReference>
<feature type="transmembrane region" description="Helical" evidence="1">
    <location>
        <begin position="94"/>
        <end position="113"/>
    </location>
</feature>